<dbReference type="RefSeq" id="YP_004322924.1">
    <property type="nucleotide sequence ID" value="NC_015282.1"/>
</dbReference>
<protein>
    <recommendedName>
        <fullName evidence="3">Phytanoyl-CoA-dioxygenase</fullName>
    </recommendedName>
</protein>
<name>E3SI40_9CAUD</name>
<evidence type="ECO:0000313" key="1">
    <source>
        <dbReference type="EMBL" id="ADO97317.1"/>
    </source>
</evidence>
<sequence>MNKTDFNLFPTQLTHYRWFLNADELAQLKEHCLSTSLGPHNMLTDGGVCSSGSERPLEHNDSIIKDFPNIEEKLIKVLNDYTKRVGIGSLRLTNSWCNIQQEGSITKQHNHPFSLVSAAMFINCPEGSNNLYFENPNPHVEFNYRLDEKNNPRSEGMHEYWYFEPMDGDLIIFPSWLRHGSMYQPNKSSNRIVISVNAVR</sequence>
<dbReference type="KEGG" id="vg:10327628"/>
<dbReference type="Proteomes" id="UP000006523">
    <property type="component" value="Segment"/>
</dbReference>
<dbReference type="InterPro" id="IPR012668">
    <property type="entry name" value="CHP02466"/>
</dbReference>
<dbReference type="Pfam" id="PF13759">
    <property type="entry name" value="2OG-FeII_Oxy_5"/>
    <property type="match status" value="1"/>
</dbReference>
<dbReference type="EMBL" id="GU071094">
    <property type="protein sequence ID" value="ADO97317.1"/>
    <property type="molecule type" value="Genomic_DNA"/>
</dbReference>
<proteinExistence type="predicted"/>
<dbReference type="OrthoDB" id="23820at10239"/>
<gene>
    <name evidence="1" type="ORF">SSM1_033</name>
</gene>
<keyword evidence="2" id="KW-1185">Reference proteome</keyword>
<evidence type="ECO:0008006" key="3">
    <source>
        <dbReference type="Google" id="ProtNLM"/>
    </source>
</evidence>
<dbReference type="NCBIfam" id="TIGR02466">
    <property type="entry name" value="TIGR02466 family protein"/>
    <property type="match status" value="1"/>
</dbReference>
<evidence type="ECO:0000313" key="2">
    <source>
        <dbReference type="Proteomes" id="UP000006523"/>
    </source>
</evidence>
<dbReference type="Gene3D" id="2.60.120.620">
    <property type="entry name" value="q2cbj1_9rhob like domain"/>
    <property type="match status" value="1"/>
</dbReference>
<accession>E3SI40</accession>
<organism evidence="1 2">
    <name type="scientific">Synechococcus phage S-SM1</name>
    <dbReference type="NCBI Taxonomy" id="444859"/>
    <lineage>
        <taxon>Viruses</taxon>
        <taxon>Duplodnaviria</taxon>
        <taxon>Heunggongvirae</taxon>
        <taxon>Uroviricota</taxon>
        <taxon>Caudoviricetes</taxon>
        <taxon>Pantevenvirales</taxon>
        <taxon>Kyanoviridae</taxon>
        <taxon>Thetisvirus</taxon>
        <taxon>Thetisvirus ssm1</taxon>
    </lineage>
</organism>
<dbReference type="GeneID" id="10327628"/>
<reference evidence="1 2" key="1">
    <citation type="journal article" date="2010" name="Environ. Microbiol.">
        <title>Genomic analysis of oceanic cyanobacterial myoviruses compared with T4-like myoviruses from diverse hosts and environments.</title>
        <authorList>
            <person name="Sullivan M.B."/>
            <person name="Huang K.H."/>
            <person name="Ignacio-Espinoza J.C."/>
            <person name="Berlin A.M."/>
            <person name="Kelly L."/>
            <person name="Weigele P.R."/>
            <person name="DeFrancesco A.S."/>
            <person name="Kern S.E."/>
            <person name="Thompson L.R."/>
            <person name="Young S."/>
            <person name="Yandava C."/>
            <person name="Fu R."/>
            <person name="Krastins B."/>
            <person name="Chase M."/>
            <person name="Sarracino D."/>
            <person name="Osburne M.S."/>
            <person name="Henn M.R."/>
            <person name="Chisholm S.W."/>
        </authorList>
    </citation>
    <scope>NUCLEOTIDE SEQUENCE [LARGE SCALE GENOMIC DNA]</scope>
    <source>
        <strain evidence="1">6501-1</strain>
    </source>
</reference>